<sequence length="115" mass="12617">MVEILPLPVRPHGTHQFDRLHADLAAAHERGTDLGPRAPHIQAGGDRLLELTSALERAIEELDLTVIKLGLQYPNMREALRDFVIKTESLANTAQSFAHTVHGLAGLAQRFPATL</sequence>
<name>B1M1Q4_METRJ</name>
<dbReference type="RefSeq" id="WP_012322574.1">
    <property type="nucleotide sequence ID" value="NC_010505.1"/>
</dbReference>
<dbReference type="HOGENOM" id="CLU_2288207_0_0_5"/>
<reference evidence="1 2" key="1">
    <citation type="submission" date="2008-03" db="EMBL/GenBank/DDBJ databases">
        <title>Complete sequence of chromosome of Methylobacterium radiotolerans JCM 2831.</title>
        <authorList>
            <consortium name="US DOE Joint Genome Institute"/>
            <person name="Copeland A."/>
            <person name="Lucas S."/>
            <person name="Lapidus A."/>
            <person name="Glavina del Rio T."/>
            <person name="Dalin E."/>
            <person name="Tice H."/>
            <person name="Bruce D."/>
            <person name="Goodwin L."/>
            <person name="Pitluck S."/>
            <person name="Kiss H."/>
            <person name="Brettin T."/>
            <person name="Detter J.C."/>
            <person name="Han C."/>
            <person name="Kuske C.R."/>
            <person name="Schmutz J."/>
            <person name="Larimer F."/>
            <person name="Land M."/>
            <person name="Hauser L."/>
            <person name="Kyrpides N."/>
            <person name="Mikhailova N."/>
            <person name="Marx C.J."/>
            <person name="Richardson P."/>
        </authorList>
    </citation>
    <scope>NUCLEOTIDE SEQUENCE [LARGE SCALE GENOMIC DNA]</scope>
    <source>
        <strain evidence="2">ATCC 27329 / DSM 1819 / JCM 2831 / NBRC 15690 / NCIMB 10815 / 0-1</strain>
    </source>
</reference>
<protein>
    <submittedName>
        <fullName evidence="1">Uncharacterized protein</fullName>
    </submittedName>
</protein>
<dbReference type="KEGG" id="mrd:Mrad2831_5692"/>
<gene>
    <name evidence="1" type="ordered locus">Mrad2831_5692</name>
</gene>
<evidence type="ECO:0000313" key="2">
    <source>
        <dbReference type="Proteomes" id="UP000006589"/>
    </source>
</evidence>
<evidence type="ECO:0000313" key="1">
    <source>
        <dbReference type="EMBL" id="ACB27637.1"/>
    </source>
</evidence>
<dbReference type="GeneID" id="6141772"/>
<dbReference type="AlphaFoldDB" id="B1M1Q4"/>
<dbReference type="OrthoDB" id="8008638at2"/>
<accession>B1M1Q4</accession>
<dbReference type="Proteomes" id="UP000006589">
    <property type="component" value="Chromosome"/>
</dbReference>
<dbReference type="PATRIC" id="fig|426355.14.peg.5752"/>
<dbReference type="EMBL" id="CP001001">
    <property type="protein sequence ID" value="ACB27637.1"/>
    <property type="molecule type" value="Genomic_DNA"/>
</dbReference>
<dbReference type="STRING" id="426355.Mrad2831_5692"/>
<organism evidence="1 2">
    <name type="scientific">Methylobacterium radiotolerans (strain ATCC 27329 / DSM 1819 / JCM 2831 / NBRC 15690 / NCIMB 10815 / 0-1)</name>
    <dbReference type="NCBI Taxonomy" id="426355"/>
    <lineage>
        <taxon>Bacteria</taxon>
        <taxon>Pseudomonadati</taxon>
        <taxon>Pseudomonadota</taxon>
        <taxon>Alphaproteobacteria</taxon>
        <taxon>Hyphomicrobiales</taxon>
        <taxon>Methylobacteriaceae</taxon>
        <taxon>Methylobacterium</taxon>
    </lineage>
</organism>
<proteinExistence type="predicted"/>